<dbReference type="EMBL" id="CP101620">
    <property type="protein sequence ID" value="UTY38620.1"/>
    <property type="molecule type" value="Genomic_DNA"/>
</dbReference>
<sequence length="81" mass="9454">MELHIQIINQKINVTCQIHVQKADFSFALASSLSITQFKNNEKIITPEIEEQCLLLFHPAMTKYQFHHLTDGIFPFIIMDH</sequence>
<name>A0ABY5I101_9FIRM</name>
<dbReference type="RefSeq" id="WP_290139051.1">
    <property type="nucleotide sequence ID" value="NZ_CP101620.1"/>
</dbReference>
<protein>
    <submittedName>
        <fullName evidence="1">Uncharacterized protein</fullName>
    </submittedName>
</protein>
<evidence type="ECO:0000313" key="1">
    <source>
        <dbReference type="EMBL" id="UTY38620.1"/>
    </source>
</evidence>
<dbReference type="Proteomes" id="UP001060112">
    <property type="component" value="Chromosome"/>
</dbReference>
<accession>A0ABY5I101</accession>
<organism evidence="1 2">
    <name type="scientific">Allocoprobacillus halotolerans</name>
    <dbReference type="NCBI Taxonomy" id="2944914"/>
    <lineage>
        <taxon>Bacteria</taxon>
        <taxon>Bacillati</taxon>
        <taxon>Bacillota</taxon>
        <taxon>Erysipelotrichia</taxon>
        <taxon>Erysipelotrichales</taxon>
        <taxon>Erysipelotrichaceae</taxon>
        <taxon>Allocoprobacillus</taxon>
    </lineage>
</organism>
<gene>
    <name evidence="1" type="ORF">NMU03_13485</name>
</gene>
<reference evidence="1" key="1">
    <citation type="submission" date="2022-07" db="EMBL/GenBank/DDBJ databases">
        <title>Faecal culturing of patients with breast cancer.</title>
        <authorList>
            <person name="Teng N.M.Y."/>
            <person name="Kiu R."/>
            <person name="Evans R."/>
            <person name="Baker D.J."/>
            <person name="Zenner C."/>
            <person name="Robinson S.D."/>
            <person name="Hall L.J."/>
        </authorList>
    </citation>
    <scope>NUCLEOTIDE SEQUENCE</scope>
    <source>
        <strain evidence="1">LH1062</strain>
    </source>
</reference>
<proteinExistence type="predicted"/>
<evidence type="ECO:0000313" key="2">
    <source>
        <dbReference type="Proteomes" id="UP001060112"/>
    </source>
</evidence>
<keyword evidence="2" id="KW-1185">Reference proteome</keyword>